<evidence type="ECO:0008006" key="4">
    <source>
        <dbReference type="Google" id="ProtNLM"/>
    </source>
</evidence>
<dbReference type="Proteomes" id="UP001163828">
    <property type="component" value="Unassembled WGS sequence"/>
</dbReference>
<proteinExistence type="predicted"/>
<name>A0ABQ8Q3E1_9AGAR</name>
<evidence type="ECO:0000313" key="2">
    <source>
        <dbReference type="EMBL" id="KAJ3993112.1"/>
    </source>
</evidence>
<protein>
    <recommendedName>
        <fullName evidence="4">Myb-like domain-containing protein</fullName>
    </recommendedName>
</protein>
<reference evidence="2" key="1">
    <citation type="submission" date="2022-08" db="EMBL/GenBank/DDBJ databases">
        <authorList>
            <consortium name="DOE Joint Genome Institute"/>
            <person name="Min B."/>
            <person name="Riley R."/>
            <person name="Sierra-Patev S."/>
            <person name="Naranjo-Ortiz M."/>
            <person name="Looney B."/>
            <person name="Konkel Z."/>
            <person name="Slot J.C."/>
            <person name="Sakamoto Y."/>
            <person name="Steenwyk J.L."/>
            <person name="Rokas A."/>
            <person name="Carro J."/>
            <person name="Camarero S."/>
            <person name="Ferreira P."/>
            <person name="Molpeceres G."/>
            <person name="Ruiz-Duenas F.J."/>
            <person name="Serrano A."/>
            <person name="Henrissat B."/>
            <person name="Drula E."/>
            <person name="Hughes K.W."/>
            <person name="Mata J.L."/>
            <person name="Ishikawa N.K."/>
            <person name="Vargas-Isla R."/>
            <person name="Ushijima S."/>
            <person name="Smith C.A."/>
            <person name="Ahrendt S."/>
            <person name="Andreopoulos W."/>
            <person name="He G."/>
            <person name="Labutti K."/>
            <person name="Lipzen A."/>
            <person name="Ng V."/>
            <person name="Sandor L."/>
            <person name="Barry K."/>
            <person name="Martinez A.T."/>
            <person name="Xiao Y."/>
            <person name="Gibbons J.G."/>
            <person name="Terashima K."/>
            <person name="Hibbett D.S."/>
            <person name="Grigoriev I.V."/>
        </authorList>
    </citation>
    <scope>NUCLEOTIDE SEQUENCE</scope>
    <source>
        <strain evidence="2">TFB10827</strain>
    </source>
</reference>
<comment type="caution">
    <text evidence="2">The sequence shown here is derived from an EMBL/GenBank/DDBJ whole genome shotgun (WGS) entry which is preliminary data.</text>
</comment>
<gene>
    <name evidence="2" type="ORF">F5050DRAFT_1578311</name>
</gene>
<feature type="region of interest" description="Disordered" evidence="1">
    <location>
        <begin position="1"/>
        <end position="32"/>
    </location>
</feature>
<evidence type="ECO:0000256" key="1">
    <source>
        <dbReference type="SAM" id="MobiDB-lite"/>
    </source>
</evidence>
<dbReference type="EMBL" id="MU790791">
    <property type="protein sequence ID" value="KAJ3993112.1"/>
    <property type="molecule type" value="Genomic_DNA"/>
</dbReference>
<keyword evidence="3" id="KW-1185">Reference proteome</keyword>
<evidence type="ECO:0000313" key="3">
    <source>
        <dbReference type="Proteomes" id="UP001163828"/>
    </source>
</evidence>
<feature type="non-terminal residue" evidence="2">
    <location>
        <position position="164"/>
    </location>
</feature>
<sequence length="164" mass="18457">MPELPVEGDTPLTGSSGPKLRAHRPPKEEKASWTHDDLKHFLDFLADHRSEMGEGYSFKGKTFQAAADHLAPLTTIGGVKDKEACRTKWQEVCKLNAIGLIKQQSGWAAWSDEHGAGITTLTSRSWDDFVKKHKEAKPFCNRGWPFLHDVERIMPYQPKGTLVF</sequence>
<accession>A0ABQ8Q3E1</accession>
<organism evidence="2 3">
    <name type="scientific">Lentinula boryana</name>
    <dbReference type="NCBI Taxonomy" id="40481"/>
    <lineage>
        <taxon>Eukaryota</taxon>
        <taxon>Fungi</taxon>
        <taxon>Dikarya</taxon>
        <taxon>Basidiomycota</taxon>
        <taxon>Agaricomycotina</taxon>
        <taxon>Agaricomycetes</taxon>
        <taxon>Agaricomycetidae</taxon>
        <taxon>Agaricales</taxon>
        <taxon>Marasmiineae</taxon>
        <taxon>Omphalotaceae</taxon>
        <taxon>Lentinula</taxon>
    </lineage>
</organism>